<feature type="domain" description="DUF2357" evidence="1">
    <location>
        <begin position="92"/>
        <end position="332"/>
    </location>
</feature>
<dbReference type="Pfam" id="PF04411">
    <property type="entry name" value="PDDEXK_7"/>
    <property type="match status" value="1"/>
</dbReference>
<dbReference type="EMBL" id="DSGB01000006">
    <property type="protein sequence ID" value="HER96946.1"/>
    <property type="molecule type" value="Genomic_DNA"/>
</dbReference>
<evidence type="ECO:0000313" key="2">
    <source>
        <dbReference type="EMBL" id="HER96946.1"/>
    </source>
</evidence>
<name>A0A7V2B296_RHOMR</name>
<gene>
    <name evidence="2" type="ORF">ENO59_10640</name>
</gene>
<protein>
    <submittedName>
        <fullName evidence="2">DUF2357 domain-containing protein</fullName>
    </submittedName>
</protein>
<reference evidence="2" key="1">
    <citation type="journal article" date="2020" name="mSystems">
        <title>Genome- and Community-Level Interaction Insights into Carbon Utilization and Element Cycling Functions of Hydrothermarchaeota in Hydrothermal Sediment.</title>
        <authorList>
            <person name="Zhou Z."/>
            <person name="Liu Y."/>
            <person name="Xu W."/>
            <person name="Pan J."/>
            <person name="Luo Z.H."/>
            <person name="Li M."/>
        </authorList>
    </citation>
    <scope>NUCLEOTIDE SEQUENCE [LARGE SCALE GENOMIC DNA]</scope>
    <source>
        <strain evidence="2">SpSt-143</strain>
    </source>
</reference>
<dbReference type="AlphaFoldDB" id="A0A7V2B296"/>
<proteinExistence type="predicted"/>
<evidence type="ECO:0000259" key="1">
    <source>
        <dbReference type="Pfam" id="PF09823"/>
    </source>
</evidence>
<sequence>MHYFTVETPYIRLKWEGPCVRWGVPLVVEARLLEGCSSVTVYPAPDAPGLAEQTPYRLLLESRDGHPVALRHVNPALLRGLDVLYAGRLWHGTLQFGTHVGRTDFVVWHNERPHLCLEVEVFPTRITYRADYEAMLADLEAFASELALRYGSGFWKRGQPEPDRTVLGTSGWVALLQAHLEALAQAFAHIRRRPLTSMVRMRTWQPLEVVRYPDPMLHRSLVARGGQGAETQLLGYRVRRWHSVPHSTTTTDTPENRWLTWQLIQTHHLLEQVRAHLAFRSAPARQQALHALGERLDQLRAYLPPASIRATPPPPTQRLFRAEGYRQAYRIFQQLRRGLSLLEGLLQFEVGQVHELYEYWCYLTLLRQLSRQTGCPISWQSLLKEGATGLDLRLWRRRGLSFPLPGGGRIRVVYNPRWSARKLLVPQQPDLLLSCYRPGRCTVHYVLDAKYRVETSPGYVRRYGVPGPPAEALNDLHRYRDALSAYFMQRDGSYVAQALVLYPYREGEAGTFAGSRLARAAFEEAVGALPLLPGFTVYLEAWLERVLRQDQGVHRTVSSGTK</sequence>
<organism evidence="2">
    <name type="scientific">Rhodothermus marinus</name>
    <name type="common">Rhodothermus obamensis</name>
    <dbReference type="NCBI Taxonomy" id="29549"/>
    <lineage>
        <taxon>Bacteria</taxon>
        <taxon>Pseudomonadati</taxon>
        <taxon>Rhodothermota</taxon>
        <taxon>Rhodothermia</taxon>
        <taxon>Rhodothermales</taxon>
        <taxon>Rhodothermaceae</taxon>
        <taxon>Rhodothermus</taxon>
    </lineage>
</organism>
<dbReference type="InterPro" id="IPR018633">
    <property type="entry name" value="DUF2357"/>
</dbReference>
<dbReference type="InterPro" id="IPR007505">
    <property type="entry name" value="PDDEXK_7"/>
</dbReference>
<accession>A0A7V2B296</accession>
<comment type="caution">
    <text evidence="2">The sequence shown here is derived from an EMBL/GenBank/DDBJ whole genome shotgun (WGS) entry which is preliminary data.</text>
</comment>
<dbReference type="Pfam" id="PF09823">
    <property type="entry name" value="DUF2357"/>
    <property type="match status" value="1"/>
</dbReference>